<accession>A0A6H5GRZ1</accession>
<name>A0A6H5GRZ1_9HEMI</name>
<organism evidence="1 2">
    <name type="scientific">Nesidiocoris tenuis</name>
    <dbReference type="NCBI Taxonomy" id="355587"/>
    <lineage>
        <taxon>Eukaryota</taxon>
        <taxon>Metazoa</taxon>
        <taxon>Ecdysozoa</taxon>
        <taxon>Arthropoda</taxon>
        <taxon>Hexapoda</taxon>
        <taxon>Insecta</taxon>
        <taxon>Pterygota</taxon>
        <taxon>Neoptera</taxon>
        <taxon>Paraneoptera</taxon>
        <taxon>Hemiptera</taxon>
        <taxon>Heteroptera</taxon>
        <taxon>Panheteroptera</taxon>
        <taxon>Cimicomorpha</taxon>
        <taxon>Miridae</taxon>
        <taxon>Dicyphina</taxon>
        <taxon>Nesidiocoris</taxon>
    </lineage>
</organism>
<sequence length="107" mass="12587">MRRFVTALSCPGTRFPTSSFFSMSFRCYQIPRHTDSAAYRSKAYLSVWHLTGQRRDRHGWTRPPTAQTAGLYYRIFRGGRDRVVGHRWLSRHTPSALPSLLELFYFK</sequence>
<evidence type="ECO:0000313" key="2">
    <source>
        <dbReference type="Proteomes" id="UP000479000"/>
    </source>
</evidence>
<dbReference type="Proteomes" id="UP000479000">
    <property type="component" value="Unassembled WGS sequence"/>
</dbReference>
<reference evidence="1 2" key="1">
    <citation type="submission" date="2020-02" db="EMBL/GenBank/DDBJ databases">
        <authorList>
            <person name="Ferguson B K."/>
        </authorList>
    </citation>
    <scope>NUCLEOTIDE SEQUENCE [LARGE SCALE GENOMIC DNA]</scope>
</reference>
<dbReference type="EMBL" id="CADCXU010017893">
    <property type="protein sequence ID" value="CAB0006586.1"/>
    <property type="molecule type" value="Genomic_DNA"/>
</dbReference>
<dbReference type="AlphaFoldDB" id="A0A6H5GRZ1"/>
<gene>
    <name evidence="1" type="ORF">NTEN_LOCUS12063</name>
</gene>
<evidence type="ECO:0000313" key="1">
    <source>
        <dbReference type="EMBL" id="CAB0006586.1"/>
    </source>
</evidence>
<proteinExistence type="predicted"/>
<keyword evidence="2" id="KW-1185">Reference proteome</keyword>
<protein>
    <submittedName>
        <fullName evidence="1">Uncharacterized protein</fullName>
    </submittedName>
</protein>